<dbReference type="PANTHER" id="PTHR13029">
    <property type="match status" value="1"/>
</dbReference>
<evidence type="ECO:0000259" key="3">
    <source>
        <dbReference type="PROSITE" id="PS51688"/>
    </source>
</evidence>
<sequence length="467" mass="51087">MKKTVFFLLISVSVFSQTGIGTTTPAVKLHVKSNGGIFRMEGSDHAYMELYPQGSSTRYGYFGYPAANSTTLTLMNQFSTGALTFGTNNANRMWLNADGKLGLGTATPGTSLHIENTNNFGSDPSNTTSPSLYILNTNNASTSAHSTATIRTGGSGGGNPYLSFDLLGVKGYSMGIDNADGDKFKFQNNWSFNNAATPALTITTDNRVGIGTTTPEVPLHVSSSVAQYVSVYGYLNQNQAQGAYTANTNVYYSIMADQRIRCPEFNAISDVRIKKDILKLNTGNTLSELNKLQVVNYAYIDQLANGNKTKTGFIAQEVEVVNDQFVNQSTDFIPSVFALAKSVSLQEDALRISTEKPHYFAKGDVVKFFAEGKKEIISTVESITDSQTFTIKGWTEATDNVFVYGKKISDFRAIDFDQITALSVGAIQELSKQMDSLKLENEKLNKEVQAKNAEFENRLKRLESKLK</sequence>
<keyword evidence="2" id="KW-0732">Signal</keyword>
<feature type="signal peptide" evidence="2">
    <location>
        <begin position="1"/>
        <end position="18"/>
    </location>
</feature>
<evidence type="ECO:0000313" key="4">
    <source>
        <dbReference type="EMBL" id="MFD3408549.1"/>
    </source>
</evidence>
<gene>
    <name evidence="4" type="ORF">SKC37_07765</name>
</gene>
<dbReference type="PANTHER" id="PTHR13029:SF18">
    <property type="entry name" value="MYELIN REGULATORY FACTOR HOMOLOG 1"/>
    <property type="match status" value="1"/>
</dbReference>
<dbReference type="Proteomes" id="UP001598019">
    <property type="component" value="Unassembled WGS sequence"/>
</dbReference>
<evidence type="ECO:0000256" key="2">
    <source>
        <dbReference type="SAM" id="SignalP"/>
    </source>
</evidence>
<proteinExistence type="predicted"/>
<evidence type="ECO:0000256" key="1">
    <source>
        <dbReference type="SAM" id="Coils"/>
    </source>
</evidence>
<dbReference type="InterPro" id="IPR030392">
    <property type="entry name" value="S74_ICA"/>
</dbReference>
<protein>
    <submittedName>
        <fullName evidence="4">Tail fiber domain-containing protein</fullName>
    </submittedName>
</protein>
<feature type="coiled-coil region" evidence="1">
    <location>
        <begin position="427"/>
        <end position="465"/>
    </location>
</feature>
<dbReference type="EMBL" id="JBBKXX010000002">
    <property type="protein sequence ID" value="MFD3408549.1"/>
    <property type="molecule type" value="Genomic_DNA"/>
</dbReference>
<keyword evidence="1" id="KW-0175">Coiled coil</keyword>
<reference evidence="4 5" key="1">
    <citation type="submission" date="2024-03" db="EMBL/GenBank/DDBJ databases">
        <title>Aquirufa genome sequencing.</title>
        <authorList>
            <person name="Pitt A."/>
            <person name="Hahn M.W."/>
        </authorList>
    </citation>
    <scope>NUCLEOTIDE SEQUENCE [LARGE SCALE GENOMIC DNA]</scope>
    <source>
        <strain evidence="4 5">HETE-83D</strain>
    </source>
</reference>
<accession>A0ABW6DIP5</accession>
<dbReference type="Pfam" id="PF13884">
    <property type="entry name" value="Peptidase_S74"/>
    <property type="match status" value="1"/>
</dbReference>
<keyword evidence="5" id="KW-1185">Reference proteome</keyword>
<dbReference type="PROSITE" id="PS51688">
    <property type="entry name" value="ICA"/>
    <property type="match status" value="1"/>
</dbReference>
<name>A0ABW6DIP5_9BACT</name>
<evidence type="ECO:0000313" key="5">
    <source>
        <dbReference type="Proteomes" id="UP001598019"/>
    </source>
</evidence>
<comment type="caution">
    <text evidence="4">The sequence shown here is derived from an EMBL/GenBank/DDBJ whole genome shotgun (WGS) entry which is preliminary data.</text>
</comment>
<organism evidence="4 5">
    <name type="scientific">Aquirufa esocilacus</name>
    <dbReference type="NCBI Taxonomy" id="3096513"/>
    <lineage>
        <taxon>Bacteria</taxon>
        <taxon>Pseudomonadati</taxon>
        <taxon>Bacteroidota</taxon>
        <taxon>Cytophagia</taxon>
        <taxon>Cytophagales</taxon>
        <taxon>Flectobacillaceae</taxon>
        <taxon>Aquirufa</taxon>
    </lineage>
</organism>
<feature type="chain" id="PRO_5047109635" evidence="2">
    <location>
        <begin position="19"/>
        <end position="467"/>
    </location>
</feature>
<dbReference type="InterPro" id="IPR051577">
    <property type="entry name" value="MRF-like"/>
</dbReference>
<feature type="domain" description="Peptidase S74" evidence="3">
    <location>
        <begin position="269"/>
        <end position="441"/>
    </location>
</feature>
<dbReference type="RefSeq" id="WP_377980931.1">
    <property type="nucleotide sequence ID" value="NZ_JBBKXX010000002.1"/>
</dbReference>